<dbReference type="GeneID" id="134285641"/>
<organism evidence="1 2">
    <name type="scientific">Aedes albopictus</name>
    <name type="common">Asian tiger mosquito</name>
    <name type="synonym">Stegomyia albopicta</name>
    <dbReference type="NCBI Taxonomy" id="7160"/>
    <lineage>
        <taxon>Eukaryota</taxon>
        <taxon>Metazoa</taxon>
        <taxon>Ecdysozoa</taxon>
        <taxon>Arthropoda</taxon>
        <taxon>Hexapoda</taxon>
        <taxon>Insecta</taxon>
        <taxon>Pterygota</taxon>
        <taxon>Neoptera</taxon>
        <taxon>Endopterygota</taxon>
        <taxon>Diptera</taxon>
        <taxon>Nematocera</taxon>
        <taxon>Culicoidea</taxon>
        <taxon>Culicidae</taxon>
        <taxon>Culicinae</taxon>
        <taxon>Aedini</taxon>
        <taxon>Aedes</taxon>
        <taxon>Stegomyia</taxon>
    </lineage>
</organism>
<dbReference type="EnsemblMetazoa" id="AALFPA23_012038.R17173">
    <property type="protein sequence ID" value="AALFPA23_012038.P17173"/>
    <property type="gene ID" value="AALFPA23_012038"/>
</dbReference>
<reference evidence="1" key="2">
    <citation type="submission" date="2025-05" db="UniProtKB">
        <authorList>
            <consortium name="EnsemblMetazoa"/>
        </authorList>
    </citation>
    <scope>IDENTIFICATION</scope>
    <source>
        <strain evidence="1">Foshan</strain>
    </source>
</reference>
<evidence type="ECO:0000313" key="1">
    <source>
        <dbReference type="EnsemblMetazoa" id="AALFPA23_012038.P17173"/>
    </source>
</evidence>
<dbReference type="RefSeq" id="XP_062702810.1">
    <property type="nucleotide sequence ID" value="XM_062846826.1"/>
</dbReference>
<dbReference type="Proteomes" id="UP000069940">
    <property type="component" value="Unassembled WGS sequence"/>
</dbReference>
<reference evidence="2" key="1">
    <citation type="journal article" date="2015" name="Proc. Natl. Acad. Sci. U.S.A.">
        <title>Genome sequence of the Asian Tiger mosquito, Aedes albopictus, reveals insights into its biology, genetics, and evolution.</title>
        <authorList>
            <person name="Chen X.G."/>
            <person name="Jiang X."/>
            <person name="Gu J."/>
            <person name="Xu M."/>
            <person name="Wu Y."/>
            <person name="Deng Y."/>
            <person name="Zhang C."/>
            <person name="Bonizzoni M."/>
            <person name="Dermauw W."/>
            <person name="Vontas J."/>
            <person name="Armbruster P."/>
            <person name="Huang X."/>
            <person name="Yang Y."/>
            <person name="Zhang H."/>
            <person name="He W."/>
            <person name="Peng H."/>
            <person name="Liu Y."/>
            <person name="Wu K."/>
            <person name="Chen J."/>
            <person name="Lirakis M."/>
            <person name="Topalis P."/>
            <person name="Van Leeuwen T."/>
            <person name="Hall A.B."/>
            <person name="Jiang X."/>
            <person name="Thorpe C."/>
            <person name="Mueller R.L."/>
            <person name="Sun C."/>
            <person name="Waterhouse R.M."/>
            <person name="Yan G."/>
            <person name="Tu Z.J."/>
            <person name="Fang X."/>
            <person name="James A.A."/>
        </authorList>
    </citation>
    <scope>NUCLEOTIDE SEQUENCE [LARGE SCALE GENOMIC DNA]</scope>
    <source>
        <strain evidence="2">Foshan</strain>
    </source>
</reference>
<protein>
    <submittedName>
        <fullName evidence="1">Uncharacterized protein</fullName>
    </submittedName>
</protein>
<sequence>MDEVHFWNKMEEEYGTINPHIRNILKKQNLCSQSLSQLTVESIRQIEQDMRIMADYLREDASAGGTPLVEIYGPVYAKQPEKFRFLGGEVMCLLDLARIMERKGIKYFIKSKCRTIISIEVHGEDAELHSRTLYDKIMLHFASQGILDTSYDEFLEQLKEIDIKIYTNGDGKFRAESLCPMCQVNGKRTKISFTMDERGNWHIYSLTRHSNSMHFQMPETSLRKRRRIDAPLPAADLNRTDTEQAGNDVDLLETVDSIISYDPLYSSENEIIDLSGSIKVQRDLEFLEEDRIHVDGNSFIYVT</sequence>
<name>A0ABM1YTL7_AEDAL</name>
<keyword evidence="2" id="KW-1185">Reference proteome</keyword>
<accession>A0ABM1YTL7</accession>
<proteinExistence type="predicted"/>
<evidence type="ECO:0000313" key="2">
    <source>
        <dbReference type="Proteomes" id="UP000069940"/>
    </source>
</evidence>